<organism evidence="2 3">
    <name type="scientific">Oryza meyeriana var. granulata</name>
    <dbReference type="NCBI Taxonomy" id="110450"/>
    <lineage>
        <taxon>Eukaryota</taxon>
        <taxon>Viridiplantae</taxon>
        <taxon>Streptophyta</taxon>
        <taxon>Embryophyta</taxon>
        <taxon>Tracheophyta</taxon>
        <taxon>Spermatophyta</taxon>
        <taxon>Magnoliopsida</taxon>
        <taxon>Liliopsida</taxon>
        <taxon>Poales</taxon>
        <taxon>Poaceae</taxon>
        <taxon>BOP clade</taxon>
        <taxon>Oryzoideae</taxon>
        <taxon>Oryzeae</taxon>
        <taxon>Oryzinae</taxon>
        <taxon>Oryza</taxon>
        <taxon>Oryza meyeriana</taxon>
    </lineage>
</organism>
<gene>
    <name evidence="2" type="ORF">E2562_017802</name>
</gene>
<comment type="caution">
    <text evidence="2">The sequence shown here is derived from an EMBL/GenBank/DDBJ whole genome shotgun (WGS) entry which is preliminary data.</text>
</comment>
<evidence type="ECO:0000256" key="1">
    <source>
        <dbReference type="SAM" id="MobiDB-lite"/>
    </source>
</evidence>
<protein>
    <submittedName>
        <fullName evidence="2">Uncharacterized protein</fullName>
    </submittedName>
</protein>
<dbReference type="Proteomes" id="UP000479710">
    <property type="component" value="Unassembled WGS sequence"/>
</dbReference>
<keyword evidence="3" id="KW-1185">Reference proteome</keyword>
<proteinExistence type="predicted"/>
<evidence type="ECO:0000313" key="3">
    <source>
        <dbReference type="Proteomes" id="UP000479710"/>
    </source>
</evidence>
<accession>A0A6G1BM49</accession>
<name>A0A6G1BM49_9ORYZ</name>
<feature type="region of interest" description="Disordered" evidence="1">
    <location>
        <begin position="1"/>
        <end position="54"/>
    </location>
</feature>
<reference evidence="2 3" key="1">
    <citation type="submission" date="2019-11" db="EMBL/GenBank/DDBJ databases">
        <title>Whole genome sequence of Oryza granulata.</title>
        <authorList>
            <person name="Li W."/>
        </authorList>
    </citation>
    <scope>NUCLEOTIDE SEQUENCE [LARGE SCALE GENOMIC DNA]</scope>
    <source>
        <strain evidence="3">cv. Menghai</strain>
        <tissue evidence="2">Leaf</tissue>
    </source>
</reference>
<sequence>MAKEQERPSGEQQSGGERQRSRIAGAGAAEGKTPRVGRGRGAWRRGDDAAPGRRHYRPVLMRLARLAVARLLAAVACGKRQ</sequence>
<dbReference type="EMBL" id="SPHZ02000012">
    <property type="protein sequence ID" value="KAF0888807.1"/>
    <property type="molecule type" value="Genomic_DNA"/>
</dbReference>
<evidence type="ECO:0000313" key="2">
    <source>
        <dbReference type="EMBL" id="KAF0888807.1"/>
    </source>
</evidence>
<dbReference type="AlphaFoldDB" id="A0A6G1BM49"/>